<dbReference type="PANTHER" id="PTHR43053:SF3">
    <property type="entry name" value="ALPHA-GALACTOSIDASE C-RELATED"/>
    <property type="match status" value="1"/>
</dbReference>
<evidence type="ECO:0000256" key="2">
    <source>
        <dbReference type="ARBA" id="ARBA00012755"/>
    </source>
</evidence>
<dbReference type="Gene3D" id="3.20.20.70">
    <property type="entry name" value="Aldolase class I"/>
    <property type="match status" value="1"/>
</dbReference>
<dbReference type="InterPro" id="IPR017853">
    <property type="entry name" value="GH"/>
</dbReference>
<organism evidence="7 8">
    <name type="scientific">Lacisediminihabitans profunda</name>
    <dbReference type="NCBI Taxonomy" id="2594790"/>
    <lineage>
        <taxon>Bacteria</taxon>
        <taxon>Bacillati</taxon>
        <taxon>Actinomycetota</taxon>
        <taxon>Actinomycetes</taxon>
        <taxon>Micrococcales</taxon>
        <taxon>Microbacteriaceae</taxon>
        <taxon>Lacisediminihabitans</taxon>
    </lineage>
</organism>
<gene>
    <name evidence="7" type="ORF">FVP33_01525</name>
</gene>
<dbReference type="GO" id="GO:0004557">
    <property type="term" value="F:alpha-galactosidase activity"/>
    <property type="evidence" value="ECO:0007669"/>
    <property type="project" value="UniProtKB-EC"/>
</dbReference>
<protein>
    <recommendedName>
        <fullName evidence="2">alpha-galactosidase</fullName>
        <ecNumber evidence="2">3.2.1.22</ecNumber>
    </recommendedName>
</protein>
<evidence type="ECO:0000256" key="4">
    <source>
        <dbReference type="ARBA" id="ARBA00023295"/>
    </source>
</evidence>
<proteinExistence type="predicted"/>
<evidence type="ECO:0000259" key="6">
    <source>
        <dbReference type="Pfam" id="PF16875"/>
    </source>
</evidence>
<evidence type="ECO:0000256" key="5">
    <source>
        <dbReference type="SAM" id="MobiDB-lite"/>
    </source>
</evidence>
<dbReference type="InterPro" id="IPR050985">
    <property type="entry name" value="Alpha-glycosidase_related"/>
</dbReference>
<dbReference type="GO" id="GO:0016052">
    <property type="term" value="P:carbohydrate catabolic process"/>
    <property type="evidence" value="ECO:0007669"/>
    <property type="project" value="InterPro"/>
</dbReference>
<dbReference type="Pfam" id="PF02065">
    <property type="entry name" value="Melibiase"/>
    <property type="match status" value="1"/>
</dbReference>
<feature type="domain" description="Glycosyl hydrolase family 36 N-terminal" evidence="6">
    <location>
        <begin position="17"/>
        <end position="242"/>
    </location>
</feature>
<dbReference type="InterPro" id="IPR000111">
    <property type="entry name" value="Glyco_hydro_27/36_CS"/>
</dbReference>
<dbReference type="Proteomes" id="UP000321379">
    <property type="component" value="Unassembled WGS sequence"/>
</dbReference>
<feature type="compositionally biased region" description="Basic and acidic residues" evidence="5">
    <location>
        <begin position="64"/>
        <end position="73"/>
    </location>
</feature>
<dbReference type="EMBL" id="VRMG01000003">
    <property type="protein sequence ID" value="TXN32514.1"/>
    <property type="molecule type" value="Genomic_DNA"/>
</dbReference>
<dbReference type="PROSITE" id="PS00512">
    <property type="entry name" value="ALPHA_GALACTOSIDASE"/>
    <property type="match status" value="1"/>
</dbReference>
<keyword evidence="3" id="KW-0378">Hydrolase</keyword>
<accession>A0A5C8UV40</accession>
<dbReference type="Gene3D" id="2.70.98.60">
    <property type="entry name" value="alpha-galactosidase from lactobacil brevis"/>
    <property type="match status" value="1"/>
</dbReference>
<evidence type="ECO:0000256" key="1">
    <source>
        <dbReference type="ARBA" id="ARBA00001255"/>
    </source>
</evidence>
<dbReference type="PANTHER" id="PTHR43053">
    <property type="entry name" value="GLYCOSIDASE FAMILY 31"/>
    <property type="match status" value="1"/>
</dbReference>
<dbReference type="InterPro" id="IPR031704">
    <property type="entry name" value="Glyco_hydro_36_N"/>
</dbReference>
<name>A0A5C8UV40_9MICO</name>
<dbReference type="CDD" id="cd14791">
    <property type="entry name" value="GH36"/>
    <property type="match status" value="1"/>
</dbReference>
<evidence type="ECO:0000313" key="8">
    <source>
        <dbReference type="Proteomes" id="UP000321379"/>
    </source>
</evidence>
<keyword evidence="4" id="KW-0326">Glycosidase</keyword>
<evidence type="ECO:0000256" key="3">
    <source>
        <dbReference type="ARBA" id="ARBA00022801"/>
    </source>
</evidence>
<sequence>MRGGDSAFIIDLSRATPEVVHWGSDLGEPARLAVSSHPVPPSSVGSPYRRELVPQASSGWRGRPAVEGHRPDGRAFSPSLVTTGSRALGEHGHEITMSDDAAAIELIIEIHLTAEGMLRLRSTLQNLGDTSYSLLSLTNSVPTGLGAAEILDLSGRWCREQHPQRQSLRQGTWLREYRHGRTGHDSSLFTAVGTAGFGNRSGAVWATHFGFSGNRATTVEKTPSGPALIGNSELFSPGEVVLAPGESHATPWTYAAHSARGLDGVTETFHRWLRSRPSHPASPRPVVLNTWEAVYFHHDIGNLLELSEAAQRIGVERFVLDDGWFRHRRNDTAGLGDWYVDEDVWPNGLTALIDDVRSRGMDFGLWVEPEMVNEDSDVIRAHPDWLSGPGLGRTPVEWRHQQVIDLVNPDAWDYVFSRLDALLSENEISYLKWDQNRDLTEMGHAGAASTHEQTLAAYRLMDELRLAHPSVEIESCSSGGARVDLGVLERTDRVWASDCNDALERQTIQRWTEAILPPELVGTHVGPTTAHTTHRTHSLSFRAVTAMFGHFGIEWDVRGLDDAEFSELSQAVDLYKTHRGLIHSGTAVHADLADPAYSLSGVVASDRSEALFAFVSVATSFDEIPGQVGFPGLDPLADYEATVIFPTLSSPYRAITNVGWIPDGITASGLFLAEVGLPMPVLNPEHGILIRLVRR</sequence>
<keyword evidence="8" id="KW-1185">Reference proteome</keyword>
<evidence type="ECO:0000313" key="7">
    <source>
        <dbReference type="EMBL" id="TXN32514.1"/>
    </source>
</evidence>
<dbReference type="InterPro" id="IPR013785">
    <property type="entry name" value="Aldolase_TIM"/>
</dbReference>
<dbReference type="InterPro" id="IPR002252">
    <property type="entry name" value="Glyco_hydro_36"/>
</dbReference>
<dbReference type="EC" id="3.2.1.22" evidence="2"/>
<dbReference type="FunFam" id="3.20.20.70:FF:000118">
    <property type="entry name" value="Alpha-galactosidase"/>
    <property type="match status" value="1"/>
</dbReference>
<dbReference type="PRINTS" id="PR00743">
    <property type="entry name" value="GLHYDRLASE36"/>
</dbReference>
<dbReference type="SUPFAM" id="SSF51445">
    <property type="entry name" value="(Trans)glycosidases"/>
    <property type="match status" value="1"/>
</dbReference>
<dbReference type="Pfam" id="PF16875">
    <property type="entry name" value="Glyco_hydro_36N"/>
    <property type="match status" value="1"/>
</dbReference>
<dbReference type="InterPro" id="IPR038417">
    <property type="entry name" value="Alpga-gal_N_sf"/>
</dbReference>
<feature type="region of interest" description="Disordered" evidence="5">
    <location>
        <begin position="54"/>
        <end position="80"/>
    </location>
</feature>
<comment type="catalytic activity">
    <reaction evidence="1">
        <text>Hydrolysis of terminal, non-reducing alpha-D-galactose residues in alpha-D-galactosides, including galactose oligosaccharides, galactomannans and galactolipids.</text>
        <dbReference type="EC" id="3.2.1.22"/>
    </reaction>
</comment>
<dbReference type="AlphaFoldDB" id="A0A5C8UV40"/>
<comment type="caution">
    <text evidence="7">The sequence shown here is derived from an EMBL/GenBank/DDBJ whole genome shotgun (WGS) entry which is preliminary data.</text>
</comment>
<reference evidence="7 8" key="1">
    <citation type="submission" date="2019-08" db="EMBL/GenBank/DDBJ databases">
        <title>Bacterial whole genome sequence for Glaciihabitans sp. CHu50b-6-2.</title>
        <authorList>
            <person name="Jin L."/>
        </authorList>
    </citation>
    <scope>NUCLEOTIDE SEQUENCE [LARGE SCALE GENOMIC DNA]</scope>
    <source>
        <strain evidence="7 8">CHu50b-6-2</strain>
    </source>
</reference>